<accession>M7C5A7</accession>
<dbReference type="Proteomes" id="UP000031443">
    <property type="component" value="Unassembled WGS sequence"/>
</dbReference>
<keyword evidence="3" id="KW-1185">Reference proteome</keyword>
<gene>
    <name evidence="2" type="ORF">UY3_07133</name>
</gene>
<protein>
    <submittedName>
        <fullName evidence="2">Uncharacterized protein</fullName>
    </submittedName>
</protein>
<evidence type="ECO:0000256" key="1">
    <source>
        <dbReference type="SAM" id="MobiDB-lite"/>
    </source>
</evidence>
<feature type="compositionally biased region" description="Low complexity" evidence="1">
    <location>
        <begin position="69"/>
        <end position="83"/>
    </location>
</feature>
<dbReference type="EMBL" id="KB527801">
    <property type="protein sequence ID" value="EMP35687.1"/>
    <property type="molecule type" value="Genomic_DNA"/>
</dbReference>
<evidence type="ECO:0000313" key="3">
    <source>
        <dbReference type="Proteomes" id="UP000031443"/>
    </source>
</evidence>
<evidence type="ECO:0000313" key="2">
    <source>
        <dbReference type="EMBL" id="EMP35687.1"/>
    </source>
</evidence>
<name>M7C5A7_CHEMY</name>
<proteinExistence type="predicted"/>
<sequence length="176" mass="19435">MPWQQKTVCPNLFPVPFATLGRWPNPQGLQAEMLAVSGWCDGCHLSWFNLYMDPTLHTISLAPPVHPFSSGGAAPGQAGSSPQLMSLPPGTPAKRRCHTMTSMEPTQITAAVMSIVNISHIIMQYMQNQNLQKQMPYHDKHGAHSDHCGSHEHCKHLTHYHAVYAEPEPAKAGDHE</sequence>
<feature type="region of interest" description="Disordered" evidence="1">
    <location>
        <begin position="69"/>
        <end position="94"/>
    </location>
</feature>
<dbReference type="AlphaFoldDB" id="M7C5A7"/>
<reference evidence="3" key="1">
    <citation type="journal article" date="2013" name="Nat. Genet.">
        <title>The draft genomes of soft-shell turtle and green sea turtle yield insights into the development and evolution of the turtle-specific body plan.</title>
        <authorList>
            <person name="Wang Z."/>
            <person name="Pascual-Anaya J."/>
            <person name="Zadissa A."/>
            <person name="Li W."/>
            <person name="Niimura Y."/>
            <person name="Huang Z."/>
            <person name="Li C."/>
            <person name="White S."/>
            <person name="Xiong Z."/>
            <person name="Fang D."/>
            <person name="Wang B."/>
            <person name="Ming Y."/>
            <person name="Chen Y."/>
            <person name="Zheng Y."/>
            <person name="Kuraku S."/>
            <person name="Pignatelli M."/>
            <person name="Herrero J."/>
            <person name="Beal K."/>
            <person name="Nozawa M."/>
            <person name="Li Q."/>
            <person name="Wang J."/>
            <person name="Zhang H."/>
            <person name="Yu L."/>
            <person name="Shigenobu S."/>
            <person name="Wang J."/>
            <person name="Liu J."/>
            <person name="Flicek P."/>
            <person name="Searle S."/>
            <person name="Wang J."/>
            <person name="Kuratani S."/>
            <person name="Yin Y."/>
            <person name="Aken B."/>
            <person name="Zhang G."/>
            <person name="Irie N."/>
        </authorList>
    </citation>
    <scope>NUCLEOTIDE SEQUENCE [LARGE SCALE GENOMIC DNA]</scope>
</reference>
<organism evidence="2 3">
    <name type="scientific">Chelonia mydas</name>
    <name type="common">Green sea-turtle</name>
    <name type="synonym">Chelonia agassizi</name>
    <dbReference type="NCBI Taxonomy" id="8469"/>
    <lineage>
        <taxon>Eukaryota</taxon>
        <taxon>Metazoa</taxon>
        <taxon>Chordata</taxon>
        <taxon>Craniata</taxon>
        <taxon>Vertebrata</taxon>
        <taxon>Euteleostomi</taxon>
        <taxon>Archelosauria</taxon>
        <taxon>Testudinata</taxon>
        <taxon>Testudines</taxon>
        <taxon>Cryptodira</taxon>
        <taxon>Durocryptodira</taxon>
        <taxon>Americhelydia</taxon>
        <taxon>Chelonioidea</taxon>
        <taxon>Cheloniidae</taxon>
        <taxon>Chelonia</taxon>
    </lineage>
</organism>